<protein>
    <submittedName>
        <fullName evidence="1">Uncharacterized protein</fullName>
    </submittedName>
</protein>
<evidence type="ECO:0000313" key="1">
    <source>
        <dbReference type="EMBL" id="REC79756.1"/>
    </source>
</evidence>
<reference evidence="1 2" key="1">
    <citation type="journal article" date="2010" name="Syst. Appl. Microbiol.">
        <title>Four new species of Chryseobacterium from the rhizosphere of coastal sand dune plants, Chryseobacterium elymi sp. nov., Chryseobacterium hagamense sp. nov., Chryseobacterium lathyri sp. nov. and Chryseobacterium rhizosphaerae sp. nov.</title>
        <authorList>
            <person name="Cho S.H."/>
            <person name="Lee K.S."/>
            <person name="Shin D.S."/>
            <person name="Han J.H."/>
            <person name="Park K.S."/>
            <person name="Lee C.H."/>
            <person name="Park K.H."/>
            <person name="Kim S.B."/>
        </authorList>
    </citation>
    <scope>NUCLEOTIDE SEQUENCE [LARGE SCALE GENOMIC DNA]</scope>
    <source>
        <strain evidence="1 2">KCTC 22547</strain>
    </source>
</reference>
<organism evidence="1 2">
    <name type="scientific">Chryseobacterium elymi</name>
    <dbReference type="NCBI Taxonomy" id="395936"/>
    <lineage>
        <taxon>Bacteria</taxon>
        <taxon>Pseudomonadati</taxon>
        <taxon>Bacteroidota</taxon>
        <taxon>Flavobacteriia</taxon>
        <taxon>Flavobacteriales</taxon>
        <taxon>Weeksellaceae</taxon>
        <taxon>Chryseobacterium group</taxon>
        <taxon>Chryseobacterium</taxon>
    </lineage>
</organism>
<comment type="caution">
    <text evidence="1">The sequence shown here is derived from an EMBL/GenBank/DDBJ whole genome shotgun (WGS) entry which is preliminary data.</text>
</comment>
<dbReference type="AlphaFoldDB" id="A0A3D9DPE0"/>
<evidence type="ECO:0000313" key="2">
    <source>
        <dbReference type="Proteomes" id="UP000257030"/>
    </source>
</evidence>
<dbReference type="OrthoDB" id="1263809at2"/>
<name>A0A3D9DPE0_9FLAO</name>
<proteinExistence type="predicted"/>
<dbReference type="EMBL" id="QNUH01000003">
    <property type="protein sequence ID" value="REC79756.1"/>
    <property type="molecule type" value="Genomic_DNA"/>
</dbReference>
<gene>
    <name evidence="1" type="ORF">DRF60_04970</name>
</gene>
<accession>A0A3D9DPE0</accession>
<keyword evidence="2" id="KW-1185">Reference proteome</keyword>
<dbReference type="Proteomes" id="UP000257030">
    <property type="component" value="Unassembled WGS sequence"/>
</dbReference>
<dbReference type="RefSeq" id="WP_116011002.1">
    <property type="nucleotide sequence ID" value="NZ_QNUH01000003.1"/>
</dbReference>
<sequence>MTKSTLQYLAGKSKEEILAVMGQDFNYYPAEVWTYILHTTWLGRKTVLYLFFEDKTVKEIVVRKYYGKVKNEL</sequence>